<sequence length="755" mass="81294">RSLASSGRCRLPSLLRLDSASSTRPGRPSALITHTNKGGSWTLGSDQDRPSNVNSGSQALGSDLYGLSHRRAMTRRPSSASVFSQAVKDQLWRFEERSSWLTVNVDMIRDTPWACPHQSPCNIHAAGTTVLTKRAKVVSTYGVPSMASSGGFPRLGGALSLSVSSRFYSTAVLGGCCHTCLEVRRKGARKPPTNSSSPSRAMGQNSSRGSYSLGKGENPPARPQNKDTVEAVVCSTGDLDSGQMKEVEVGEHKVLLVKEGDQFYALGNKCTHYGAPLSKGSYCDGVVRCPWHGACFNVKTGDIEDFPGLDSVHTFQVEVRGSDVVVKADPVALDNFRRVKAVSRCEPSDPREVLIVGGGPASVVCTETLRQEGFTGKITLVSKETDLPYDRIKLSKTLSVKADELALRKEDFYRDRDTTVLLGKEVTKVDVDGKQVELSDGAKLPFTTLVLATGGRPRRPDIPGADLANVFTLRTVQDANAIGAKFKDKHMVVLGTSFIGLEVACAMVGHAASVSVVGNTAAPLLHVFGQEIGQWLQKLHESKGVKFYNRSSITEFEGQDGVLTAVRLQDGTQLPADACVLGVGVLPSTDFLQGSGINLTDRGYIPVDKNMRTNIPNVYAAGDITEFPLACAGDESVNIQHWQMAHQHGRTAGLDIAGKGREISSVPYFWTVQFGKSIRYAGYNHGYDDIILHGDLDDNKFVAFFTKSDRVTAAASLGWDPVVSQFAQLLAKGGALSKEEARQDPSILSDKLSKA</sequence>
<feature type="non-terminal residue" evidence="12">
    <location>
        <position position="1"/>
    </location>
</feature>
<comment type="caution">
    <text evidence="12">The sequence shown here is derived from an EMBL/GenBank/DDBJ whole genome shotgun (WGS) entry which is preliminary data.</text>
</comment>
<dbReference type="CDD" id="cd03478">
    <property type="entry name" value="Rieske_AIFL_N"/>
    <property type="match status" value="1"/>
</dbReference>
<dbReference type="InterPro" id="IPR036922">
    <property type="entry name" value="Rieske_2Fe-2S_sf"/>
</dbReference>
<name>A0A3S0ZHV6_ELYCH</name>
<dbReference type="InterPro" id="IPR036188">
    <property type="entry name" value="FAD/NAD-bd_sf"/>
</dbReference>
<dbReference type="STRING" id="188477.A0A3S0ZHV6"/>
<dbReference type="SUPFAM" id="SSF51905">
    <property type="entry name" value="FAD/NAD(P)-binding domain"/>
    <property type="match status" value="1"/>
</dbReference>
<dbReference type="Pfam" id="PF14759">
    <property type="entry name" value="Reductase_C"/>
    <property type="match status" value="1"/>
</dbReference>
<feature type="region of interest" description="Disordered" evidence="10">
    <location>
        <begin position="19"/>
        <end position="59"/>
    </location>
</feature>
<feature type="compositionally biased region" description="Polar residues" evidence="10">
    <location>
        <begin position="32"/>
        <end position="59"/>
    </location>
</feature>
<dbReference type="Pfam" id="PF07992">
    <property type="entry name" value="Pyr_redox_2"/>
    <property type="match status" value="1"/>
</dbReference>
<dbReference type="PANTHER" id="PTHR43557">
    <property type="entry name" value="APOPTOSIS-INDUCING FACTOR 1"/>
    <property type="match status" value="1"/>
</dbReference>
<comment type="cofactor">
    <cofactor evidence="1">
        <name>FAD</name>
        <dbReference type="ChEBI" id="CHEBI:57692"/>
    </cofactor>
</comment>
<comment type="similarity">
    <text evidence="2">Belongs to the FAD-dependent oxidoreductase family.</text>
</comment>
<dbReference type="OrthoDB" id="432169at2759"/>
<proteinExistence type="inferred from homology"/>
<dbReference type="InterPro" id="IPR023753">
    <property type="entry name" value="FAD/NAD-binding_dom"/>
</dbReference>
<feature type="compositionally biased region" description="Polar residues" evidence="10">
    <location>
        <begin position="192"/>
        <end position="210"/>
    </location>
</feature>
<keyword evidence="5" id="KW-0479">Metal-binding</keyword>
<dbReference type="AlphaFoldDB" id="A0A3S0ZHV6"/>
<evidence type="ECO:0000313" key="12">
    <source>
        <dbReference type="EMBL" id="RUS78071.1"/>
    </source>
</evidence>
<dbReference type="GO" id="GO:0051537">
    <property type="term" value="F:2 iron, 2 sulfur cluster binding"/>
    <property type="evidence" value="ECO:0007669"/>
    <property type="project" value="UniProtKB-KW"/>
</dbReference>
<dbReference type="PRINTS" id="PR00469">
    <property type="entry name" value="PNDRDTASEII"/>
</dbReference>
<dbReference type="Gene3D" id="2.102.10.10">
    <property type="entry name" value="Rieske [2Fe-2S] iron-sulphur domain"/>
    <property type="match status" value="1"/>
</dbReference>
<keyword evidence="9" id="KW-0411">Iron-sulfur</keyword>
<evidence type="ECO:0000256" key="4">
    <source>
        <dbReference type="ARBA" id="ARBA00022714"/>
    </source>
</evidence>
<dbReference type="InterPro" id="IPR028202">
    <property type="entry name" value="Reductase_C"/>
</dbReference>
<dbReference type="Proteomes" id="UP000271974">
    <property type="component" value="Unassembled WGS sequence"/>
</dbReference>
<dbReference type="FunFam" id="2.102.10.10:FF:000003">
    <property type="entry name" value="apoptosis-inducing factor 3 isoform X2"/>
    <property type="match status" value="1"/>
</dbReference>
<dbReference type="InterPro" id="IPR017941">
    <property type="entry name" value="Rieske_2Fe-2S"/>
</dbReference>
<dbReference type="SUPFAM" id="SSF55424">
    <property type="entry name" value="FAD/NAD-linked reductases, dimerisation (C-terminal) domain"/>
    <property type="match status" value="1"/>
</dbReference>
<dbReference type="PANTHER" id="PTHR43557:SF2">
    <property type="entry name" value="RIESKE DOMAIN-CONTAINING PROTEIN-RELATED"/>
    <property type="match status" value="1"/>
</dbReference>
<evidence type="ECO:0000256" key="9">
    <source>
        <dbReference type="ARBA" id="ARBA00023014"/>
    </source>
</evidence>
<feature type="domain" description="Rieske" evidence="11">
    <location>
        <begin position="231"/>
        <end position="326"/>
    </location>
</feature>
<dbReference type="PROSITE" id="PS51296">
    <property type="entry name" value="RIESKE"/>
    <property type="match status" value="1"/>
</dbReference>
<evidence type="ECO:0000256" key="3">
    <source>
        <dbReference type="ARBA" id="ARBA00022630"/>
    </source>
</evidence>
<dbReference type="GO" id="GO:0005737">
    <property type="term" value="C:cytoplasm"/>
    <property type="evidence" value="ECO:0007669"/>
    <property type="project" value="TreeGrafter"/>
</dbReference>
<dbReference type="Gene3D" id="3.30.390.30">
    <property type="match status" value="1"/>
</dbReference>
<dbReference type="InterPro" id="IPR016156">
    <property type="entry name" value="FAD/NAD-linked_Rdtase_dimer_sf"/>
</dbReference>
<feature type="region of interest" description="Disordered" evidence="10">
    <location>
        <begin position="187"/>
        <end position="228"/>
    </location>
</feature>
<keyword evidence="3" id="KW-0285">Flavoprotein</keyword>
<evidence type="ECO:0000259" key="11">
    <source>
        <dbReference type="PROSITE" id="PS51296"/>
    </source>
</evidence>
<evidence type="ECO:0000256" key="1">
    <source>
        <dbReference type="ARBA" id="ARBA00001974"/>
    </source>
</evidence>
<keyword evidence="8" id="KW-0408">Iron</keyword>
<dbReference type="EMBL" id="RQTK01000534">
    <property type="protein sequence ID" value="RUS78071.1"/>
    <property type="molecule type" value="Genomic_DNA"/>
</dbReference>
<evidence type="ECO:0000256" key="8">
    <source>
        <dbReference type="ARBA" id="ARBA00023004"/>
    </source>
</evidence>
<feature type="region of interest" description="Disordered" evidence="10">
    <location>
        <begin position="735"/>
        <end position="755"/>
    </location>
</feature>
<dbReference type="GO" id="GO:0016651">
    <property type="term" value="F:oxidoreductase activity, acting on NAD(P)H"/>
    <property type="evidence" value="ECO:0007669"/>
    <property type="project" value="TreeGrafter"/>
</dbReference>
<dbReference type="SUPFAM" id="SSF50022">
    <property type="entry name" value="ISP domain"/>
    <property type="match status" value="1"/>
</dbReference>
<keyword evidence="13" id="KW-1185">Reference proteome</keyword>
<evidence type="ECO:0000256" key="5">
    <source>
        <dbReference type="ARBA" id="ARBA00022723"/>
    </source>
</evidence>
<keyword evidence="7" id="KW-0560">Oxidoreductase</keyword>
<keyword evidence="4" id="KW-0001">2Fe-2S</keyword>
<evidence type="ECO:0000256" key="10">
    <source>
        <dbReference type="SAM" id="MobiDB-lite"/>
    </source>
</evidence>
<dbReference type="Pfam" id="PF00355">
    <property type="entry name" value="Rieske"/>
    <property type="match status" value="1"/>
</dbReference>
<accession>A0A3S0ZHV6</accession>
<keyword evidence="6" id="KW-0274">FAD</keyword>
<protein>
    <recommendedName>
        <fullName evidence="11">Rieske domain-containing protein</fullName>
    </recommendedName>
</protein>
<dbReference type="GO" id="GO:0046872">
    <property type="term" value="F:metal ion binding"/>
    <property type="evidence" value="ECO:0007669"/>
    <property type="project" value="UniProtKB-KW"/>
</dbReference>
<organism evidence="12 13">
    <name type="scientific">Elysia chlorotica</name>
    <name type="common">Eastern emerald elysia</name>
    <name type="synonym">Sea slug</name>
    <dbReference type="NCBI Taxonomy" id="188477"/>
    <lineage>
        <taxon>Eukaryota</taxon>
        <taxon>Metazoa</taxon>
        <taxon>Spiralia</taxon>
        <taxon>Lophotrochozoa</taxon>
        <taxon>Mollusca</taxon>
        <taxon>Gastropoda</taxon>
        <taxon>Heterobranchia</taxon>
        <taxon>Euthyneura</taxon>
        <taxon>Panpulmonata</taxon>
        <taxon>Sacoglossa</taxon>
        <taxon>Placobranchoidea</taxon>
        <taxon>Plakobranchidae</taxon>
        <taxon>Elysia</taxon>
    </lineage>
</organism>
<evidence type="ECO:0000256" key="6">
    <source>
        <dbReference type="ARBA" id="ARBA00022827"/>
    </source>
</evidence>
<dbReference type="PRINTS" id="PR00368">
    <property type="entry name" value="FADPNR"/>
</dbReference>
<evidence type="ECO:0000313" key="13">
    <source>
        <dbReference type="Proteomes" id="UP000271974"/>
    </source>
</evidence>
<gene>
    <name evidence="12" type="ORF">EGW08_014151</name>
</gene>
<dbReference type="Gene3D" id="3.50.50.60">
    <property type="entry name" value="FAD/NAD(P)-binding domain"/>
    <property type="match status" value="2"/>
</dbReference>
<reference evidence="12 13" key="1">
    <citation type="submission" date="2019-01" db="EMBL/GenBank/DDBJ databases">
        <title>A draft genome assembly of the solar-powered sea slug Elysia chlorotica.</title>
        <authorList>
            <person name="Cai H."/>
            <person name="Li Q."/>
            <person name="Fang X."/>
            <person name="Li J."/>
            <person name="Curtis N.E."/>
            <person name="Altenburger A."/>
            <person name="Shibata T."/>
            <person name="Feng M."/>
            <person name="Maeda T."/>
            <person name="Schwartz J.A."/>
            <person name="Shigenobu S."/>
            <person name="Lundholm N."/>
            <person name="Nishiyama T."/>
            <person name="Yang H."/>
            <person name="Hasebe M."/>
            <person name="Li S."/>
            <person name="Pierce S.K."/>
            <person name="Wang J."/>
        </authorList>
    </citation>
    <scope>NUCLEOTIDE SEQUENCE [LARGE SCALE GENOMIC DNA]</scope>
    <source>
        <strain evidence="12">EC2010</strain>
        <tissue evidence="12">Whole organism of an adult</tissue>
    </source>
</reference>
<dbReference type="InterPro" id="IPR050446">
    <property type="entry name" value="FAD-oxidoreductase/Apoptosis"/>
</dbReference>
<evidence type="ECO:0000256" key="7">
    <source>
        <dbReference type="ARBA" id="ARBA00023002"/>
    </source>
</evidence>
<evidence type="ECO:0000256" key="2">
    <source>
        <dbReference type="ARBA" id="ARBA00006442"/>
    </source>
</evidence>